<evidence type="ECO:0000313" key="3">
    <source>
        <dbReference type="EMBL" id="QEH37788.1"/>
    </source>
</evidence>
<feature type="compositionally biased region" description="Pro residues" evidence="2">
    <location>
        <begin position="92"/>
        <end position="105"/>
    </location>
</feature>
<feature type="compositionally biased region" description="Pro residues" evidence="2">
    <location>
        <begin position="311"/>
        <end position="329"/>
    </location>
</feature>
<feature type="region of interest" description="Disordered" evidence="2">
    <location>
        <begin position="227"/>
        <end position="329"/>
    </location>
</feature>
<feature type="coiled-coil region" evidence="1">
    <location>
        <begin position="185"/>
        <end position="219"/>
    </location>
</feature>
<dbReference type="RefSeq" id="WP_148597304.1">
    <property type="nucleotide sequence ID" value="NZ_CP042997.1"/>
</dbReference>
<keyword evidence="4" id="KW-1185">Reference proteome</keyword>
<feature type="compositionally biased region" description="Low complexity" evidence="2">
    <location>
        <begin position="42"/>
        <end position="53"/>
    </location>
</feature>
<keyword evidence="1" id="KW-0175">Coiled coil</keyword>
<accession>A0A5B9WAU9</accession>
<protein>
    <submittedName>
        <fullName evidence="3">Uncharacterized protein</fullName>
    </submittedName>
</protein>
<feature type="compositionally biased region" description="Low complexity" evidence="2">
    <location>
        <begin position="141"/>
        <end position="154"/>
    </location>
</feature>
<organism evidence="3 4">
    <name type="scientific">Aquisphaera giovannonii</name>
    <dbReference type="NCBI Taxonomy" id="406548"/>
    <lineage>
        <taxon>Bacteria</taxon>
        <taxon>Pseudomonadati</taxon>
        <taxon>Planctomycetota</taxon>
        <taxon>Planctomycetia</taxon>
        <taxon>Isosphaerales</taxon>
        <taxon>Isosphaeraceae</taxon>
        <taxon>Aquisphaera</taxon>
    </lineage>
</organism>
<dbReference type="AlphaFoldDB" id="A0A5B9WAU9"/>
<feature type="region of interest" description="Disordered" evidence="2">
    <location>
        <begin position="32"/>
        <end position="178"/>
    </location>
</feature>
<evidence type="ECO:0000313" key="4">
    <source>
        <dbReference type="Proteomes" id="UP000324233"/>
    </source>
</evidence>
<gene>
    <name evidence="3" type="ORF">OJF2_63790</name>
</gene>
<feature type="compositionally biased region" description="Low complexity" evidence="2">
    <location>
        <begin position="251"/>
        <end position="293"/>
    </location>
</feature>
<dbReference type="Proteomes" id="UP000324233">
    <property type="component" value="Chromosome"/>
</dbReference>
<evidence type="ECO:0000256" key="2">
    <source>
        <dbReference type="SAM" id="MobiDB-lite"/>
    </source>
</evidence>
<reference evidence="3 4" key="1">
    <citation type="submission" date="2019-08" db="EMBL/GenBank/DDBJ databases">
        <title>Deep-cultivation of Planctomycetes and their phenomic and genomic characterization uncovers novel biology.</title>
        <authorList>
            <person name="Wiegand S."/>
            <person name="Jogler M."/>
            <person name="Boedeker C."/>
            <person name="Pinto D."/>
            <person name="Vollmers J."/>
            <person name="Rivas-Marin E."/>
            <person name="Kohn T."/>
            <person name="Peeters S.H."/>
            <person name="Heuer A."/>
            <person name="Rast P."/>
            <person name="Oberbeckmann S."/>
            <person name="Bunk B."/>
            <person name="Jeske O."/>
            <person name="Meyerdierks A."/>
            <person name="Storesund J.E."/>
            <person name="Kallscheuer N."/>
            <person name="Luecker S."/>
            <person name="Lage O.M."/>
            <person name="Pohl T."/>
            <person name="Merkel B.J."/>
            <person name="Hornburger P."/>
            <person name="Mueller R.-W."/>
            <person name="Bruemmer F."/>
            <person name="Labrenz M."/>
            <person name="Spormann A.M."/>
            <person name="Op den Camp H."/>
            <person name="Overmann J."/>
            <person name="Amann R."/>
            <person name="Jetten M.S.M."/>
            <person name="Mascher T."/>
            <person name="Medema M.H."/>
            <person name="Devos D.P."/>
            <person name="Kaster A.-K."/>
            <person name="Ovreas L."/>
            <person name="Rohde M."/>
            <person name="Galperin M.Y."/>
            <person name="Jogler C."/>
        </authorList>
    </citation>
    <scope>NUCLEOTIDE SEQUENCE [LARGE SCALE GENOMIC DNA]</scope>
    <source>
        <strain evidence="3 4">OJF2</strain>
    </source>
</reference>
<sequence>MMTPSRVVRSLGFVGLVAWFGMVGWVAKSTLAQNGGTKSDDPPGTAADPKAAPATPPASIPVAPAEDLDDAKGPPPLTILTSAPADEKPADAPKPAPAPPRPVAPPTAERREATAPASGPSVPATDPAVKAVGKPALEPTPAAAPQPIGKAAAPTTGPFPVATAGARVGSDDPEASARSFVERGAREAEEHLRALTAEAEDLRGRLERLESGIKQWEGVLRALKGSRHAREIPGQAIAPRAGDDEPAQLEPIPARTAAAPRAPQRNRWVSSTPATPADAAPPTASASNEADPSPYLPPAAPPVSAEVPASLPSPPATPAAPPAPSTPPR</sequence>
<dbReference type="OrthoDB" id="9934031at2"/>
<name>A0A5B9WAU9_9BACT</name>
<evidence type="ECO:0000256" key="1">
    <source>
        <dbReference type="SAM" id="Coils"/>
    </source>
</evidence>
<proteinExistence type="predicted"/>
<dbReference type="KEGG" id="agv:OJF2_63790"/>
<dbReference type="EMBL" id="CP042997">
    <property type="protein sequence ID" value="QEH37788.1"/>
    <property type="molecule type" value="Genomic_DNA"/>
</dbReference>